<evidence type="ECO:0000259" key="2">
    <source>
        <dbReference type="PROSITE" id="PS51384"/>
    </source>
</evidence>
<dbReference type="Gene3D" id="2.40.30.10">
    <property type="entry name" value="Translation factors"/>
    <property type="match status" value="1"/>
</dbReference>
<dbReference type="InterPro" id="IPR001041">
    <property type="entry name" value="2Fe-2S_ferredoxin-type"/>
</dbReference>
<dbReference type="Proteomes" id="UP001620460">
    <property type="component" value="Unassembled WGS sequence"/>
</dbReference>
<dbReference type="Pfam" id="PF00111">
    <property type="entry name" value="Fer2"/>
    <property type="match status" value="1"/>
</dbReference>
<keyword evidence="4" id="KW-1185">Reference proteome</keyword>
<dbReference type="RefSeq" id="WP_404635539.1">
    <property type="nucleotide sequence ID" value="NZ_JADIKM010000006.1"/>
</dbReference>
<organism evidence="3 4">
    <name type="scientific">Dyella ginsengisoli</name>
    <dbReference type="NCBI Taxonomy" id="363848"/>
    <lineage>
        <taxon>Bacteria</taxon>
        <taxon>Pseudomonadati</taxon>
        <taxon>Pseudomonadota</taxon>
        <taxon>Gammaproteobacteria</taxon>
        <taxon>Lysobacterales</taxon>
        <taxon>Rhodanobacteraceae</taxon>
        <taxon>Dyella</taxon>
    </lineage>
</organism>
<dbReference type="PRINTS" id="PR00410">
    <property type="entry name" value="PHEHYDRXLASE"/>
</dbReference>
<proteinExistence type="predicted"/>
<dbReference type="InterPro" id="IPR050415">
    <property type="entry name" value="MRET"/>
</dbReference>
<accession>A0ABW8JXA4</accession>
<dbReference type="SUPFAM" id="SSF54292">
    <property type="entry name" value="2Fe-2S ferredoxin-like"/>
    <property type="match status" value="1"/>
</dbReference>
<dbReference type="EMBL" id="JADIKM010000006">
    <property type="protein sequence ID" value="MFK2905790.1"/>
    <property type="molecule type" value="Genomic_DNA"/>
</dbReference>
<dbReference type="InterPro" id="IPR006058">
    <property type="entry name" value="2Fe2S_fd_BS"/>
</dbReference>
<evidence type="ECO:0000259" key="1">
    <source>
        <dbReference type="PROSITE" id="PS51085"/>
    </source>
</evidence>
<dbReference type="InterPro" id="IPR008333">
    <property type="entry name" value="Cbr1-like_FAD-bd_dom"/>
</dbReference>
<reference evidence="3 4" key="1">
    <citation type="submission" date="2020-10" db="EMBL/GenBank/DDBJ databases">
        <title>Phylogeny of dyella-like bacteria.</title>
        <authorList>
            <person name="Fu J."/>
        </authorList>
    </citation>
    <scope>NUCLEOTIDE SEQUENCE [LARGE SCALE GENOMIC DNA]</scope>
    <source>
        <strain evidence="3 4">Gsoil3046</strain>
    </source>
</reference>
<dbReference type="InterPro" id="IPR017927">
    <property type="entry name" value="FAD-bd_FR_type"/>
</dbReference>
<dbReference type="PANTHER" id="PTHR47354:SF5">
    <property type="entry name" value="PROTEIN RFBI"/>
    <property type="match status" value="1"/>
</dbReference>
<dbReference type="PANTHER" id="PTHR47354">
    <property type="entry name" value="NADH OXIDOREDUCTASE HCR"/>
    <property type="match status" value="1"/>
</dbReference>
<dbReference type="InterPro" id="IPR036010">
    <property type="entry name" value="2Fe-2S_ferredoxin-like_sf"/>
</dbReference>
<protein>
    <submittedName>
        <fullName evidence="3">2Fe-2S iron-sulfur cluster binding domain-containing protein</fullName>
    </submittedName>
</protein>
<dbReference type="Gene3D" id="3.40.50.80">
    <property type="entry name" value="Nucleotide-binding domain of ferredoxin-NADP reductase (FNR) module"/>
    <property type="match status" value="1"/>
</dbReference>
<dbReference type="SUPFAM" id="SSF63380">
    <property type="entry name" value="Riboflavin synthase domain-like"/>
    <property type="match status" value="1"/>
</dbReference>
<name>A0ABW8JXA4_9GAMM</name>
<evidence type="ECO:0000313" key="3">
    <source>
        <dbReference type="EMBL" id="MFK2905790.1"/>
    </source>
</evidence>
<dbReference type="PROSITE" id="PS51384">
    <property type="entry name" value="FAD_FR"/>
    <property type="match status" value="1"/>
</dbReference>
<comment type="caution">
    <text evidence="3">The sequence shown here is derived from an EMBL/GenBank/DDBJ whole genome shotgun (WGS) entry which is preliminary data.</text>
</comment>
<feature type="domain" description="FAD-binding FR-type" evidence="2">
    <location>
        <begin position="109"/>
        <end position="210"/>
    </location>
</feature>
<dbReference type="Gene3D" id="3.10.20.30">
    <property type="match status" value="1"/>
</dbReference>
<dbReference type="InterPro" id="IPR039261">
    <property type="entry name" value="FNR_nucleotide-bd"/>
</dbReference>
<dbReference type="Pfam" id="PF00970">
    <property type="entry name" value="FAD_binding_6"/>
    <property type="match status" value="1"/>
</dbReference>
<dbReference type="InterPro" id="IPR012675">
    <property type="entry name" value="Beta-grasp_dom_sf"/>
</dbReference>
<dbReference type="PROSITE" id="PS00197">
    <property type="entry name" value="2FE2S_FER_1"/>
    <property type="match status" value="1"/>
</dbReference>
<dbReference type="SUPFAM" id="SSF52343">
    <property type="entry name" value="Ferredoxin reductase-like, C-terminal NADP-linked domain"/>
    <property type="match status" value="1"/>
</dbReference>
<dbReference type="CDD" id="cd00207">
    <property type="entry name" value="fer2"/>
    <property type="match status" value="1"/>
</dbReference>
<gene>
    <name evidence="3" type="ORF">ISP17_17660</name>
</gene>
<sequence>MHSRRGDNRIVFTITLQATGHRFAAQPGETVLDAAQRAGIALPYSCRSGVCASCKALLVAGRVSYPHQPPLALDADERAHHAVLLCQAVPASDLVIAAREVASVEDIARRALNVVIAHKQPLAPEVIGLRLLPAPGERPLRYLAGQYLDVLLDDGKRRPFSIANGPVADGALELHVRHVAGGGFTSWVSELAKVGDTLRIEGPLGTFVPREDSERPMIFMAGGTGFAPVKAIVEHFLALGTSRAMRVYWGARQGGDLYLRTLAEQWQRDAHDLLFVPVLSEADDAHARIGLVHEAVLADHPDLSGHDLYMSGPPAMIDTARHRFVEAGLPEDRLYYDSFEYAPDVLAQILAGRAGIRAQG</sequence>
<dbReference type="InterPro" id="IPR001433">
    <property type="entry name" value="OxRdtase_FAD/NAD-bd"/>
</dbReference>
<dbReference type="Pfam" id="PF00175">
    <property type="entry name" value="NAD_binding_1"/>
    <property type="match status" value="1"/>
</dbReference>
<dbReference type="CDD" id="cd06189">
    <property type="entry name" value="flavin_oxioreductase"/>
    <property type="match status" value="1"/>
</dbReference>
<feature type="domain" description="2Fe-2S ferredoxin-type" evidence="1">
    <location>
        <begin position="12"/>
        <end position="102"/>
    </location>
</feature>
<evidence type="ECO:0000313" key="4">
    <source>
        <dbReference type="Proteomes" id="UP001620460"/>
    </source>
</evidence>
<dbReference type="PROSITE" id="PS51085">
    <property type="entry name" value="2FE2S_FER_2"/>
    <property type="match status" value="1"/>
</dbReference>
<dbReference type="InterPro" id="IPR017938">
    <property type="entry name" value="Riboflavin_synthase-like_b-brl"/>
</dbReference>